<feature type="transmembrane region" description="Helical" evidence="8">
    <location>
        <begin position="129"/>
        <end position="156"/>
    </location>
</feature>
<dbReference type="Pfam" id="PF01925">
    <property type="entry name" value="TauE"/>
    <property type="match status" value="1"/>
</dbReference>
<evidence type="ECO:0000256" key="7">
    <source>
        <dbReference type="ARBA" id="ARBA00023136"/>
    </source>
</evidence>
<comment type="caution">
    <text evidence="9">The sequence shown here is derived from an EMBL/GenBank/DDBJ whole genome shotgun (WGS) entry which is preliminary data.</text>
</comment>
<sequence>MPGFLIWLPAPLAVLLAAVLQGITGFGFALIAVPLLMVVFDAHTAVVLNLLVSFCTQLVLSLRVRQGIVRSLLINLFQGSLLGIPAGLYVFLHFDVKSLKILISILTIVFALVLLKLKTIKIDKLAGRWVEHLVGSLSGFLSTSIGIAGPPVILFLNHQDLSKDKFRATASAYFTLLYAVSLTLMALSRGVNTKIILNAALLLPFAFLGSNLGLFLFPRVSQKHFHYSVPLLVIATGLYSLLTTIL</sequence>
<dbReference type="OrthoDB" id="7843147at2"/>
<dbReference type="Proteomes" id="UP000075670">
    <property type="component" value="Unassembled WGS sequence"/>
</dbReference>
<feature type="transmembrane region" description="Helical" evidence="8">
    <location>
        <begin position="98"/>
        <end position="117"/>
    </location>
</feature>
<keyword evidence="5 8" id="KW-0812">Transmembrane</keyword>
<dbReference type="EMBL" id="LTBC01000001">
    <property type="protein sequence ID" value="KYH33487.1"/>
    <property type="molecule type" value="Genomic_DNA"/>
</dbReference>
<keyword evidence="3" id="KW-0813">Transport</keyword>
<feature type="transmembrane region" description="Helical" evidence="8">
    <location>
        <begin position="168"/>
        <end position="188"/>
    </location>
</feature>
<name>A0A151B1F9_9FIRM</name>
<comment type="subcellular location">
    <subcellularLocation>
        <location evidence="1 8">Cell membrane</location>
        <topology evidence="1 8">Multi-pass membrane protein</topology>
    </subcellularLocation>
</comment>
<keyword evidence="6 8" id="KW-1133">Transmembrane helix</keyword>
<keyword evidence="10" id="KW-1185">Reference proteome</keyword>
<gene>
    <name evidence="9" type="ORF">MOMUL_01880</name>
</gene>
<dbReference type="GO" id="GO:0005886">
    <property type="term" value="C:plasma membrane"/>
    <property type="evidence" value="ECO:0007669"/>
    <property type="project" value="UniProtKB-SubCell"/>
</dbReference>
<feature type="transmembrane region" description="Helical" evidence="8">
    <location>
        <begin position="12"/>
        <end position="36"/>
    </location>
</feature>
<evidence type="ECO:0000313" key="9">
    <source>
        <dbReference type="EMBL" id="KYH33487.1"/>
    </source>
</evidence>
<evidence type="ECO:0000256" key="5">
    <source>
        <dbReference type="ARBA" id="ARBA00022692"/>
    </source>
</evidence>
<dbReference type="AlphaFoldDB" id="A0A151B1F9"/>
<feature type="transmembrane region" description="Helical" evidence="8">
    <location>
        <begin position="224"/>
        <end position="242"/>
    </location>
</feature>
<evidence type="ECO:0000256" key="6">
    <source>
        <dbReference type="ARBA" id="ARBA00022989"/>
    </source>
</evidence>
<dbReference type="PANTHER" id="PTHR30269">
    <property type="entry name" value="TRANSMEMBRANE PROTEIN YFCA"/>
    <property type="match status" value="1"/>
</dbReference>
<protein>
    <recommendedName>
        <fullName evidence="8">Probable membrane transporter protein</fullName>
    </recommendedName>
</protein>
<proteinExistence type="inferred from homology"/>
<keyword evidence="4 8" id="KW-1003">Cell membrane</keyword>
<dbReference type="InterPro" id="IPR002781">
    <property type="entry name" value="TM_pro_TauE-like"/>
</dbReference>
<organism evidence="9 10">
    <name type="scientific">Moorella mulderi DSM 14980</name>
    <dbReference type="NCBI Taxonomy" id="1122241"/>
    <lineage>
        <taxon>Bacteria</taxon>
        <taxon>Bacillati</taxon>
        <taxon>Bacillota</taxon>
        <taxon>Clostridia</taxon>
        <taxon>Neomoorellales</taxon>
        <taxon>Neomoorellaceae</taxon>
        <taxon>Neomoorella</taxon>
    </lineage>
</organism>
<feature type="transmembrane region" description="Helical" evidence="8">
    <location>
        <begin position="72"/>
        <end position="92"/>
    </location>
</feature>
<evidence type="ECO:0000256" key="3">
    <source>
        <dbReference type="ARBA" id="ARBA00022448"/>
    </source>
</evidence>
<evidence type="ECO:0000256" key="2">
    <source>
        <dbReference type="ARBA" id="ARBA00009142"/>
    </source>
</evidence>
<feature type="transmembrane region" description="Helical" evidence="8">
    <location>
        <begin position="42"/>
        <end position="60"/>
    </location>
</feature>
<dbReference type="RefSeq" id="WP_062280355.1">
    <property type="nucleotide sequence ID" value="NZ_LTBC01000001.1"/>
</dbReference>
<accession>A0A151B1F9</accession>
<dbReference type="InterPro" id="IPR052017">
    <property type="entry name" value="TSUP"/>
</dbReference>
<reference evidence="9 10" key="1">
    <citation type="submission" date="2016-02" db="EMBL/GenBank/DDBJ databases">
        <title>Genome sequence of Moorella mulderi DSM 14980.</title>
        <authorList>
            <person name="Poehlein A."/>
            <person name="Daniel R."/>
        </authorList>
    </citation>
    <scope>NUCLEOTIDE SEQUENCE [LARGE SCALE GENOMIC DNA]</scope>
    <source>
        <strain evidence="9 10">DSM 14980</strain>
    </source>
</reference>
<dbReference type="PANTHER" id="PTHR30269:SF37">
    <property type="entry name" value="MEMBRANE TRANSPORTER PROTEIN"/>
    <property type="match status" value="1"/>
</dbReference>
<evidence type="ECO:0000256" key="1">
    <source>
        <dbReference type="ARBA" id="ARBA00004651"/>
    </source>
</evidence>
<feature type="transmembrane region" description="Helical" evidence="8">
    <location>
        <begin position="195"/>
        <end position="218"/>
    </location>
</feature>
<evidence type="ECO:0000313" key="10">
    <source>
        <dbReference type="Proteomes" id="UP000075670"/>
    </source>
</evidence>
<evidence type="ECO:0000256" key="8">
    <source>
        <dbReference type="RuleBase" id="RU363041"/>
    </source>
</evidence>
<dbReference type="PATRIC" id="fig|1122241.3.peg.207"/>
<keyword evidence="7 8" id="KW-0472">Membrane</keyword>
<evidence type="ECO:0000256" key="4">
    <source>
        <dbReference type="ARBA" id="ARBA00022475"/>
    </source>
</evidence>
<comment type="similarity">
    <text evidence="2 8">Belongs to the 4-toluene sulfonate uptake permease (TSUP) (TC 2.A.102) family.</text>
</comment>